<comment type="catalytic activity">
    <reaction evidence="2">
        <text>2 GTP = 3',3'-c-di-GMP + 2 diphosphate</text>
        <dbReference type="Rhea" id="RHEA:24898"/>
        <dbReference type="ChEBI" id="CHEBI:33019"/>
        <dbReference type="ChEBI" id="CHEBI:37565"/>
        <dbReference type="ChEBI" id="CHEBI:58805"/>
        <dbReference type="EC" id="2.7.7.65"/>
    </reaction>
</comment>
<name>A0ABV7EWC8_9GAMM</name>
<dbReference type="InterPro" id="IPR000160">
    <property type="entry name" value="GGDEF_dom"/>
</dbReference>
<dbReference type="SMART" id="SM00267">
    <property type="entry name" value="GGDEF"/>
    <property type="match status" value="1"/>
</dbReference>
<proteinExistence type="predicted"/>
<dbReference type="Pfam" id="PF00990">
    <property type="entry name" value="GGDEF"/>
    <property type="match status" value="1"/>
</dbReference>
<evidence type="ECO:0000256" key="2">
    <source>
        <dbReference type="ARBA" id="ARBA00034247"/>
    </source>
</evidence>
<dbReference type="PROSITE" id="PS50887">
    <property type="entry name" value="GGDEF"/>
    <property type="match status" value="1"/>
</dbReference>
<evidence type="ECO:0000313" key="4">
    <source>
        <dbReference type="EMBL" id="MFC3106075.1"/>
    </source>
</evidence>
<organism evidence="4 5">
    <name type="scientific">Salinisphaera aquimarina</name>
    <dbReference type="NCBI Taxonomy" id="2094031"/>
    <lineage>
        <taxon>Bacteria</taxon>
        <taxon>Pseudomonadati</taxon>
        <taxon>Pseudomonadota</taxon>
        <taxon>Gammaproteobacteria</taxon>
        <taxon>Salinisphaerales</taxon>
        <taxon>Salinisphaeraceae</taxon>
        <taxon>Salinisphaera</taxon>
    </lineage>
</organism>
<protein>
    <recommendedName>
        <fullName evidence="1">diguanylate cyclase</fullName>
        <ecNumber evidence="1">2.7.7.65</ecNumber>
    </recommendedName>
</protein>
<dbReference type="EC" id="2.7.7.65" evidence="1"/>
<accession>A0ABV7EWC8</accession>
<evidence type="ECO:0000259" key="3">
    <source>
        <dbReference type="PROSITE" id="PS50887"/>
    </source>
</evidence>
<sequence length="337" mass="36964">MGEIYPGGGIFQGTSITVLDKNLLLQLEMIAALPDPVFVLTESGRYAALIGGRDRSTYHDGSCLVDFSLYDVLPRAKADWFLDEIRITLREDCLRIVEYVLSADDVEGVDASDGPDGDLWFEGRVQPMPSRVDGERAVLWVASNVSRRHALESALQRLSETDELTGVHNRRKLIKTLDDRLHDARTGTETFALLIVDIDHFKKVNDTWGHLAGDCVLRQFAQLCADLLGERGFIARMGGEEFAIVLAPCSAAQAMAAAEQIRDRVASQHFQLDCGTRLSITVSIGISIVQPDYRHTDDMIRGADDALYAAKKNGRNAIEIQSPPQAQSAGQHSGIAG</sequence>
<comment type="caution">
    <text evidence="4">The sequence shown here is derived from an EMBL/GenBank/DDBJ whole genome shotgun (WGS) entry which is preliminary data.</text>
</comment>
<evidence type="ECO:0000256" key="1">
    <source>
        <dbReference type="ARBA" id="ARBA00012528"/>
    </source>
</evidence>
<dbReference type="PANTHER" id="PTHR45138">
    <property type="entry name" value="REGULATORY COMPONENTS OF SENSORY TRANSDUCTION SYSTEM"/>
    <property type="match status" value="1"/>
</dbReference>
<keyword evidence="5" id="KW-1185">Reference proteome</keyword>
<dbReference type="InterPro" id="IPR050469">
    <property type="entry name" value="Diguanylate_Cyclase"/>
</dbReference>
<feature type="domain" description="GGDEF" evidence="3">
    <location>
        <begin position="189"/>
        <end position="323"/>
    </location>
</feature>
<dbReference type="InterPro" id="IPR029787">
    <property type="entry name" value="Nucleotide_cyclase"/>
</dbReference>
<dbReference type="SUPFAM" id="SSF55073">
    <property type="entry name" value="Nucleotide cyclase"/>
    <property type="match status" value="1"/>
</dbReference>
<gene>
    <name evidence="4" type="ORF">ACFOSU_19565</name>
</gene>
<dbReference type="Gene3D" id="3.30.70.270">
    <property type="match status" value="1"/>
</dbReference>
<evidence type="ECO:0000313" key="5">
    <source>
        <dbReference type="Proteomes" id="UP001595462"/>
    </source>
</evidence>
<dbReference type="NCBIfam" id="TIGR00254">
    <property type="entry name" value="GGDEF"/>
    <property type="match status" value="1"/>
</dbReference>
<dbReference type="PANTHER" id="PTHR45138:SF9">
    <property type="entry name" value="DIGUANYLATE CYCLASE DGCM-RELATED"/>
    <property type="match status" value="1"/>
</dbReference>
<dbReference type="CDD" id="cd01949">
    <property type="entry name" value="GGDEF"/>
    <property type="match status" value="1"/>
</dbReference>
<dbReference type="EMBL" id="JBHRSS010000010">
    <property type="protein sequence ID" value="MFC3106075.1"/>
    <property type="molecule type" value="Genomic_DNA"/>
</dbReference>
<dbReference type="Proteomes" id="UP001595462">
    <property type="component" value="Unassembled WGS sequence"/>
</dbReference>
<reference evidence="5" key="1">
    <citation type="journal article" date="2019" name="Int. J. Syst. Evol. Microbiol.">
        <title>The Global Catalogue of Microorganisms (GCM) 10K type strain sequencing project: providing services to taxonomists for standard genome sequencing and annotation.</title>
        <authorList>
            <consortium name="The Broad Institute Genomics Platform"/>
            <consortium name="The Broad Institute Genome Sequencing Center for Infectious Disease"/>
            <person name="Wu L."/>
            <person name="Ma J."/>
        </authorList>
    </citation>
    <scope>NUCLEOTIDE SEQUENCE [LARGE SCALE GENOMIC DNA]</scope>
    <source>
        <strain evidence="5">KCTC 52640</strain>
    </source>
</reference>
<dbReference type="InterPro" id="IPR043128">
    <property type="entry name" value="Rev_trsase/Diguanyl_cyclase"/>
</dbReference>
<dbReference type="RefSeq" id="WP_380691655.1">
    <property type="nucleotide sequence ID" value="NZ_JBHRSS010000010.1"/>
</dbReference>